<proteinExistence type="predicted"/>
<feature type="region of interest" description="Disordered" evidence="1">
    <location>
        <begin position="11"/>
        <end position="75"/>
    </location>
</feature>
<evidence type="ECO:0000313" key="2">
    <source>
        <dbReference type="EMBL" id="KAJ7779045.1"/>
    </source>
</evidence>
<comment type="caution">
    <text evidence="2">The sequence shown here is derived from an EMBL/GenBank/DDBJ whole genome shotgun (WGS) entry which is preliminary data.</text>
</comment>
<reference evidence="2" key="1">
    <citation type="submission" date="2023-03" db="EMBL/GenBank/DDBJ databases">
        <title>Massive genome expansion in bonnet fungi (Mycena s.s.) driven by repeated elements and novel gene families across ecological guilds.</title>
        <authorList>
            <consortium name="Lawrence Berkeley National Laboratory"/>
            <person name="Harder C.B."/>
            <person name="Miyauchi S."/>
            <person name="Viragh M."/>
            <person name="Kuo A."/>
            <person name="Thoen E."/>
            <person name="Andreopoulos B."/>
            <person name="Lu D."/>
            <person name="Skrede I."/>
            <person name="Drula E."/>
            <person name="Henrissat B."/>
            <person name="Morin E."/>
            <person name="Kohler A."/>
            <person name="Barry K."/>
            <person name="LaButti K."/>
            <person name="Morin E."/>
            <person name="Salamov A."/>
            <person name="Lipzen A."/>
            <person name="Mereny Z."/>
            <person name="Hegedus B."/>
            <person name="Baldrian P."/>
            <person name="Stursova M."/>
            <person name="Weitz H."/>
            <person name="Taylor A."/>
            <person name="Grigoriev I.V."/>
            <person name="Nagy L.G."/>
            <person name="Martin F."/>
            <person name="Kauserud H."/>
        </authorList>
    </citation>
    <scope>NUCLEOTIDE SEQUENCE</scope>
    <source>
        <strain evidence="2">CBHHK182m</strain>
    </source>
</reference>
<organism evidence="2 3">
    <name type="scientific">Mycena metata</name>
    <dbReference type="NCBI Taxonomy" id="1033252"/>
    <lineage>
        <taxon>Eukaryota</taxon>
        <taxon>Fungi</taxon>
        <taxon>Dikarya</taxon>
        <taxon>Basidiomycota</taxon>
        <taxon>Agaricomycotina</taxon>
        <taxon>Agaricomycetes</taxon>
        <taxon>Agaricomycetidae</taxon>
        <taxon>Agaricales</taxon>
        <taxon>Marasmiineae</taxon>
        <taxon>Mycenaceae</taxon>
        <taxon>Mycena</taxon>
    </lineage>
</organism>
<name>A0AAD7NXB4_9AGAR</name>
<keyword evidence="3" id="KW-1185">Reference proteome</keyword>
<evidence type="ECO:0000313" key="3">
    <source>
        <dbReference type="Proteomes" id="UP001215598"/>
    </source>
</evidence>
<evidence type="ECO:0000256" key="1">
    <source>
        <dbReference type="SAM" id="MobiDB-lite"/>
    </source>
</evidence>
<gene>
    <name evidence="2" type="ORF">B0H16DRAFT_1500910</name>
</gene>
<dbReference type="AlphaFoldDB" id="A0AAD7NXB4"/>
<sequence>MWRMLTWASFAPLPPSSSLDPGSAQTPQIPSTPPKHLGPPRTSASLSASASEPPGERGLFLPTTRAASATGRAVEAPRRLRWAVKSMPIPPPLPSTCWE</sequence>
<dbReference type="EMBL" id="JARKIB010000006">
    <property type="protein sequence ID" value="KAJ7779045.1"/>
    <property type="molecule type" value="Genomic_DNA"/>
</dbReference>
<protein>
    <submittedName>
        <fullName evidence="2">Uncharacterized protein</fullName>
    </submittedName>
</protein>
<dbReference type="Proteomes" id="UP001215598">
    <property type="component" value="Unassembled WGS sequence"/>
</dbReference>
<accession>A0AAD7NXB4</accession>